<dbReference type="CDD" id="cd00090">
    <property type="entry name" value="HTH_ARSR"/>
    <property type="match status" value="1"/>
</dbReference>
<dbReference type="InterPro" id="IPR036390">
    <property type="entry name" value="WH_DNA-bd_sf"/>
</dbReference>
<evidence type="ECO:0000313" key="6">
    <source>
        <dbReference type="Proteomes" id="UP000034444"/>
    </source>
</evidence>
<dbReference type="PRINTS" id="PR00778">
    <property type="entry name" value="HTHARSR"/>
</dbReference>
<accession>A0A7U4M1W0</accession>
<gene>
    <name evidence="5" type="ORF">YH65_07755</name>
</gene>
<keyword evidence="6" id="KW-1185">Reference proteome</keyword>
<dbReference type="InterPro" id="IPR001845">
    <property type="entry name" value="HTH_ArsR_DNA-bd_dom"/>
</dbReference>
<organism evidence="5 6">
    <name type="scientific">Sulfurovum lithotrophicum</name>
    <dbReference type="NCBI Taxonomy" id="206403"/>
    <lineage>
        <taxon>Bacteria</taxon>
        <taxon>Pseudomonadati</taxon>
        <taxon>Campylobacterota</taxon>
        <taxon>Epsilonproteobacteria</taxon>
        <taxon>Campylobacterales</taxon>
        <taxon>Sulfurovaceae</taxon>
        <taxon>Sulfurovum</taxon>
    </lineage>
</organism>
<dbReference type="Proteomes" id="UP000034444">
    <property type="component" value="Chromosome"/>
</dbReference>
<dbReference type="GO" id="GO:0003677">
    <property type="term" value="F:DNA binding"/>
    <property type="evidence" value="ECO:0007669"/>
    <property type="project" value="UniProtKB-KW"/>
</dbReference>
<dbReference type="Pfam" id="PF01022">
    <property type="entry name" value="HTH_5"/>
    <property type="match status" value="1"/>
</dbReference>
<dbReference type="EMBL" id="CP011308">
    <property type="protein sequence ID" value="AKF25295.1"/>
    <property type="molecule type" value="Genomic_DNA"/>
</dbReference>
<dbReference type="PANTHER" id="PTHR33154:SF33">
    <property type="entry name" value="TRANSCRIPTIONAL REPRESSOR SDPR"/>
    <property type="match status" value="1"/>
</dbReference>
<keyword evidence="3" id="KW-0804">Transcription</keyword>
<dbReference type="Gene3D" id="1.10.10.10">
    <property type="entry name" value="Winged helix-like DNA-binding domain superfamily/Winged helix DNA-binding domain"/>
    <property type="match status" value="1"/>
</dbReference>
<sequence length="113" mass="12918">MKQLIQIAKVFSDENRVRIIALLMRDGPICVCEICDTLQLSQPLVSRHLKQMKNASVISSVKKGKWMLYSVEKESGELFCWLDAVRKSVPALPEQVVCSQYVKETEKSTELKF</sequence>
<dbReference type="InterPro" id="IPR051081">
    <property type="entry name" value="HTH_MetalResp_TranReg"/>
</dbReference>
<name>A0A7U4M1W0_9BACT</name>
<proteinExistence type="predicted"/>
<dbReference type="RefSeq" id="WP_046551373.1">
    <property type="nucleotide sequence ID" value="NZ_CP011308.1"/>
</dbReference>
<keyword evidence="1" id="KW-0805">Transcription regulation</keyword>
<dbReference type="PROSITE" id="PS50987">
    <property type="entry name" value="HTH_ARSR_2"/>
    <property type="match status" value="1"/>
</dbReference>
<dbReference type="PANTHER" id="PTHR33154">
    <property type="entry name" value="TRANSCRIPTIONAL REGULATOR, ARSR FAMILY"/>
    <property type="match status" value="1"/>
</dbReference>
<dbReference type="NCBIfam" id="NF033788">
    <property type="entry name" value="HTH_metalloreg"/>
    <property type="match status" value="1"/>
</dbReference>
<dbReference type="SUPFAM" id="SSF46785">
    <property type="entry name" value="Winged helix' DNA-binding domain"/>
    <property type="match status" value="1"/>
</dbReference>
<reference evidence="6" key="2">
    <citation type="journal article" date="2017" name="Stand. Genomic Sci.">
        <title>Complete genome sequence of the sulfur-oxidizing chemolithoautotrophic Sulfurovum lithotrophicum 42BKTT.</title>
        <authorList>
            <person name="Jeon W."/>
            <person name="Priscilla L."/>
            <person name="Park G."/>
            <person name="Lee H."/>
            <person name="Lee N."/>
            <person name="Lee D."/>
            <person name="Kwon H."/>
            <person name="Ahn I."/>
            <person name="Lee C."/>
            <person name="Lee H."/>
            <person name="Ahn J."/>
        </authorList>
    </citation>
    <scope>NUCLEOTIDE SEQUENCE [LARGE SCALE GENOMIC DNA]</scope>
    <source>
        <strain evidence="6">ATCC BAA-797 / 42BKT</strain>
    </source>
</reference>
<evidence type="ECO:0000313" key="5">
    <source>
        <dbReference type="EMBL" id="AKF25295.1"/>
    </source>
</evidence>
<evidence type="ECO:0000256" key="3">
    <source>
        <dbReference type="ARBA" id="ARBA00023163"/>
    </source>
</evidence>
<evidence type="ECO:0000259" key="4">
    <source>
        <dbReference type="PROSITE" id="PS50987"/>
    </source>
</evidence>
<dbReference type="SMART" id="SM00418">
    <property type="entry name" value="HTH_ARSR"/>
    <property type="match status" value="1"/>
</dbReference>
<reference evidence="5 6" key="1">
    <citation type="submission" date="2015-04" db="EMBL/GenBank/DDBJ databases">
        <title>Complete genome sequence of Sulfurovum lithotrophicum ATCC BAA-797T.</title>
        <authorList>
            <person name="Ahn J."/>
            <person name="Park G."/>
            <person name="Jeon W."/>
            <person name="Jang Y."/>
            <person name="Jang M."/>
            <person name="Lee H."/>
            <person name="Lee H."/>
        </authorList>
    </citation>
    <scope>NUCLEOTIDE SEQUENCE [LARGE SCALE GENOMIC DNA]</scope>
    <source>
        <strain evidence="6">ATCC BAA-797 / 42BKT</strain>
    </source>
</reference>
<keyword evidence="2" id="KW-0238">DNA-binding</keyword>
<evidence type="ECO:0000256" key="1">
    <source>
        <dbReference type="ARBA" id="ARBA00023015"/>
    </source>
</evidence>
<dbReference type="AlphaFoldDB" id="A0A7U4M1W0"/>
<evidence type="ECO:0000256" key="2">
    <source>
        <dbReference type="ARBA" id="ARBA00023125"/>
    </source>
</evidence>
<dbReference type="InterPro" id="IPR036388">
    <property type="entry name" value="WH-like_DNA-bd_sf"/>
</dbReference>
<dbReference type="OrthoDB" id="9800238at2"/>
<dbReference type="InterPro" id="IPR011991">
    <property type="entry name" value="ArsR-like_HTH"/>
</dbReference>
<dbReference type="GO" id="GO:0003700">
    <property type="term" value="F:DNA-binding transcription factor activity"/>
    <property type="evidence" value="ECO:0007669"/>
    <property type="project" value="InterPro"/>
</dbReference>
<feature type="domain" description="HTH arsR-type" evidence="4">
    <location>
        <begin position="1"/>
        <end position="104"/>
    </location>
</feature>
<protein>
    <submittedName>
        <fullName evidence="5">ArsR family transcriptional regulator</fullName>
    </submittedName>
</protein>
<dbReference type="KEGG" id="slh:YH65_07755"/>